<evidence type="ECO:0000259" key="12">
    <source>
        <dbReference type="PROSITE" id="PS51462"/>
    </source>
</evidence>
<evidence type="ECO:0000256" key="3">
    <source>
        <dbReference type="ARBA" id="ARBA00005279"/>
    </source>
</evidence>
<dbReference type="Gene3D" id="3.90.79.10">
    <property type="entry name" value="Nucleoside Triphosphate Pyrophosphohydrolase"/>
    <property type="match status" value="1"/>
</dbReference>
<feature type="region of interest" description="Disordered" evidence="11">
    <location>
        <begin position="310"/>
        <end position="330"/>
    </location>
</feature>
<proteinExistence type="inferred from homology"/>
<dbReference type="InterPro" id="IPR044099">
    <property type="entry name" value="Dcp2_NUDIX"/>
</dbReference>
<dbReference type="Proteomes" id="UP001378960">
    <property type="component" value="Unassembled WGS sequence"/>
</dbReference>
<evidence type="ECO:0000313" key="14">
    <source>
        <dbReference type="Proteomes" id="UP001378960"/>
    </source>
</evidence>
<keyword evidence="10" id="KW-0464">Manganese</keyword>
<organism evidence="13 14">
    <name type="scientific">Pichia kluyveri</name>
    <name type="common">Yeast</name>
    <dbReference type="NCBI Taxonomy" id="36015"/>
    <lineage>
        <taxon>Eukaryota</taxon>
        <taxon>Fungi</taxon>
        <taxon>Dikarya</taxon>
        <taxon>Ascomycota</taxon>
        <taxon>Saccharomycotina</taxon>
        <taxon>Pichiomycetes</taxon>
        <taxon>Pichiales</taxon>
        <taxon>Pichiaceae</taxon>
        <taxon>Pichia</taxon>
    </lineage>
</organism>
<dbReference type="GO" id="GO:0140933">
    <property type="term" value="F:5'-(N(7)-methylguanosine 5'-triphospho)-[mRNA] hydrolase activity"/>
    <property type="evidence" value="ECO:0007669"/>
    <property type="project" value="InterPro"/>
</dbReference>
<evidence type="ECO:0000256" key="1">
    <source>
        <dbReference type="ARBA" id="ARBA00001936"/>
    </source>
</evidence>
<dbReference type="GO" id="GO:0000290">
    <property type="term" value="P:deadenylation-dependent decapping of nuclear-transcribed mRNA"/>
    <property type="evidence" value="ECO:0007669"/>
    <property type="project" value="InterPro"/>
</dbReference>
<dbReference type="PANTHER" id="PTHR23114:SF17">
    <property type="entry name" value="M7GPPPN-MRNA HYDROLASE"/>
    <property type="match status" value="1"/>
</dbReference>
<dbReference type="Gene3D" id="1.10.10.1050">
    <property type="entry name" value="Dcp2, box A domain"/>
    <property type="match status" value="1"/>
</dbReference>
<dbReference type="SMART" id="SM01125">
    <property type="entry name" value="DCP2"/>
    <property type="match status" value="1"/>
</dbReference>
<dbReference type="Pfam" id="PF05026">
    <property type="entry name" value="DCP2"/>
    <property type="match status" value="1"/>
</dbReference>
<dbReference type="GO" id="GO:0000932">
    <property type="term" value="C:P-body"/>
    <property type="evidence" value="ECO:0007669"/>
    <property type="project" value="UniProtKB-SubCell"/>
</dbReference>
<dbReference type="InterPro" id="IPR020084">
    <property type="entry name" value="NUDIX_hydrolase_CS"/>
</dbReference>
<evidence type="ECO:0000256" key="11">
    <source>
        <dbReference type="SAM" id="MobiDB-lite"/>
    </source>
</evidence>
<dbReference type="GO" id="GO:0030145">
    <property type="term" value="F:manganese ion binding"/>
    <property type="evidence" value="ECO:0007669"/>
    <property type="project" value="InterPro"/>
</dbReference>
<evidence type="ECO:0000256" key="8">
    <source>
        <dbReference type="ARBA" id="ARBA00022884"/>
    </source>
</evidence>
<feature type="compositionally biased region" description="Low complexity" evidence="11">
    <location>
        <begin position="482"/>
        <end position="531"/>
    </location>
</feature>
<evidence type="ECO:0000256" key="7">
    <source>
        <dbReference type="ARBA" id="ARBA00022801"/>
    </source>
</evidence>
<feature type="region of interest" description="Disordered" evidence="11">
    <location>
        <begin position="267"/>
        <end position="298"/>
    </location>
</feature>
<dbReference type="InterPro" id="IPR000086">
    <property type="entry name" value="NUDIX_hydrolase_dom"/>
</dbReference>
<gene>
    <name evidence="13" type="ORF">DAPK24_045540</name>
</gene>
<dbReference type="EMBL" id="BTGB01000009">
    <property type="protein sequence ID" value="GMM47956.1"/>
    <property type="molecule type" value="Genomic_DNA"/>
</dbReference>
<keyword evidence="5" id="KW-0507">mRNA processing</keyword>
<dbReference type="InterPro" id="IPR007722">
    <property type="entry name" value="DCP2_BoxA"/>
</dbReference>
<dbReference type="CDD" id="cd03672">
    <property type="entry name" value="NUDIX_Dcp2p_Nudt20"/>
    <property type="match status" value="1"/>
</dbReference>
<dbReference type="GO" id="GO:0006397">
    <property type="term" value="P:mRNA processing"/>
    <property type="evidence" value="ECO:0007669"/>
    <property type="project" value="UniProtKB-KW"/>
</dbReference>
<comment type="caution">
    <text evidence="13">The sequence shown here is derived from an EMBL/GenBank/DDBJ whole genome shotgun (WGS) entry which is preliminary data.</text>
</comment>
<feature type="compositionally biased region" description="Polar residues" evidence="11">
    <location>
        <begin position="445"/>
        <end position="462"/>
    </location>
</feature>
<comment type="subcellular location">
    <subcellularLocation>
        <location evidence="2">Cytoplasm</location>
        <location evidence="2">P-body</location>
    </subcellularLocation>
</comment>
<feature type="region of interest" description="Disordered" evidence="11">
    <location>
        <begin position="720"/>
        <end position="745"/>
    </location>
</feature>
<feature type="domain" description="Nudix hydrolase" evidence="12">
    <location>
        <begin position="99"/>
        <end position="225"/>
    </location>
</feature>
<keyword evidence="4" id="KW-0963">Cytoplasm</keyword>
<reference evidence="13 14" key="1">
    <citation type="journal article" date="2023" name="Elife">
        <title>Identification of key yeast species and microbe-microbe interactions impacting larval growth of Drosophila in the wild.</title>
        <authorList>
            <person name="Mure A."/>
            <person name="Sugiura Y."/>
            <person name="Maeda R."/>
            <person name="Honda K."/>
            <person name="Sakurai N."/>
            <person name="Takahashi Y."/>
            <person name="Watada M."/>
            <person name="Katoh T."/>
            <person name="Gotoh A."/>
            <person name="Gotoh Y."/>
            <person name="Taniguchi I."/>
            <person name="Nakamura K."/>
            <person name="Hayashi T."/>
            <person name="Katayama T."/>
            <person name="Uemura T."/>
            <person name="Hattori Y."/>
        </authorList>
    </citation>
    <scope>NUCLEOTIDE SEQUENCE [LARGE SCALE GENOMIC DNA]</scope>
    <source>
        <strain evidence="13 14">PK-24</strain>
    </source>
</reference>
<comment type="cofactor">
    <cofactor evidence="1">
        <name>Mn(2+)</name>
        <dbReference type="ChEBI" id="CHEBI:29035"/>
    </cofactor>
</comment>
<feature type="compositionally biased region" description="Polar residues" evidence="11">
    <location>
        <begin position="311"/>
        <end position="330"/>
    </location>
</feature>
<keyword evidence="14" id="KW-1185">Reference proteome</keyword>
<keyword evidence="8" id="KW-0694">RNA-binding</keyword>
<evidence type="ECO:0000256" key="10">
    <source>
        <dbReference type="ARBA" id="ARBA00023211"/>
    </source>
</evidence>
<dbReference type="InterPro" id="IPR015797">
    <property type="entry name" value="NUDIX_hydrolase-like_dom_sf"/>
</dbReference>
<dbReference type="SUPFAM" id="SSF55811">
    <property type="entry name" value="Nudix"/>
    <property type="match status" value="1"/>
</dbReference>
<evidence type="ECO:0000256" key="6">
    <source>
        <dbReference type="ARBA" id="ARBA00022723"/>
    </source>
</evidence>
<sequence>MSIPLKEGFVNESLERCLEDLLVRFIVNCPEEDLSSIERVLFQIEEAHWFYQDFLRTLNPLLPSMKMKQFTNKLIDQCPLIWKWGDPNNALTLFGKYKSTIPVRGCCLLNNSLDKILLVKGIESSSWGFPRGKISKDESDLDCALRELEEETGFDASNLIDEEIFVERTIKGKNYKIYIIKNVPDNIKFIPKVRYEIVDIQWMDIKYLNKATKNTSNFYLVGAMLKQISSYIKRIKNNESDEKLKQLATIQLKKILGLDGYSIENDSNNSNTTTTTTNNNNIVNEVTDNTTNNDQINDPGRELLAILKSATKPQNDSTDNLPTTSDSNVSSNDINNNINQQINNPILQQQQQMLYQQQYRTLNPSLPYHLLPPHSLQNRFTQQPPFPNSQHAHFPLQMFNPYFSPFANQLNINHLPHLQSNHNNNNNNIQPLPQLLQQNSLIAPNMTNSPSASTFAKPQFSMSHKKLNPENSKELLNILKLKPSSSPKDNNNNNNNNNNNKSADLLNLLKNPTTSQSSSSLSPPSSSLSSSNTPIRILKREKPIENKLEPKIIKESIKESITKPIEKEIPLDITQPANSTTSSSIRSNISNGKPILLLKKSNINEFMNNQKTNENDNEKNDEPEQIQKEIESTEPNFKTLKPRTQDNISVDSLSFLTEPNDSKNNDPSAQLLNILKKPETPIHSQQSNNDSSGQLLNILKKPEFETEIKSAPIDPSANLLNLLKKPTNGNDLSSPPPPPSSTSSQLLNIIKTPENKSIDPSSQLLNILKKPETPKVDPSAQLLNILKKPETTNTDPSANLLNILKKPETSNTDPSLQLLNMLKSPSINSPKSPESIVSDPSSQLLNILKKPELIVQDTNQLQSQSLMNILTRPVEMNSPKIFNQLNNYQTNQTTKFNNFEDFEDFEDIEGNDSDIDGEYIINGGLYESDEE</sequence>
<dbReference type="PROSITE" id="PS51462">
    <property type="entry name" value="NUDIX"/>
    <property type="match status" value="1"/>
</dbReference>
<dbReference type="PANTHER" id="PTHR23114">
    <property type="entry name" value="M7GPPPN-MRNA HYDROLASE"/>
    <property type="match status" value="1"/>
</dbReference>
<evidence type="ECO:0000256" key="9">
    <source>
        <dbReference type="ARBA" id="ARBA00023161"/>
    </source>
</evidence>
<name>A0AAV5R8V0_PICKL</name>
<dbReference type="GO" id="GO:0000184">
    <property type="term" value="P:nuclear-transcribed mRNA catabolic process, nonsense-mediated decay"/>
    <property type="evidence" value="ECO:0007669"/>
    <property type="project" value="UniProtKB-KW"/>
</dbReference>
<accession>A0AAV5R8V0</accession>
<dbReference type="Pfam" id="PF00293">
    <property type="entry name" value="NUDIX"/>
    <property type="match status" value="1"/>
</dbReference>
<dbReference type="InterPro" id="IPR036189">
    <property type="entry name" value="DCP2_BoxA_sf"/>
</dbReference>
<dbReference type="GO" id="GO:0003723">
    <property type="term" value="F:RNA binding"/>
    <property type="evidence" value="ECO:0007669"/>
    <property type="project" value="UniProtKB-KW"/>
</dbReference>
<evidence type="ECO:0000256" key="5">
    <source>
        <dbReference type="ARBA" id="ARBA00022664"/>
    </source>
</evidence>
<dbReference type="SUPFAM" id="SSF140586">
    <property type="entry name" value="Dcp2 domain-like"/>
    <property type="match status" value="1"/>
</dbReference>
<protein>
    <submittedName>
        <fullName evidence="13">Decapping enzyme complex catalytic subunit</fullName>
    </submittedName>
</protein>
<feature type="region of interest" description="Disordered" evidence="11">
    <location>
        <begin position="444"/>
        <end position="465"/>
    </location>
</feature>
<dbReference type="FunFam" id="3.90.79.10:FF:000045">
    <property type="entry name" value="mRNA-decapping enzyme 2"/>
    <property type="match status" value="1"/>
</dbReference>
<dbReference type="PROSITE" id="PS00893">
    <property type="entry name" value="NUDIX_BOX"/>
    <property type="match status" value="1"/>
</dbReference>
<comment type="similarity">
    <text evidence="3">Belongs to the Nudix hydrolase family. DCP2 subfamily.</text>
</comment>
<keyword evidence="9" id="KW-0866">Nonsense-mediated mRNA decay</keyword>
<evidence type="ECO:0000256" key="2">
    <source>
        <dbReference type="ARBA" id="ARBA00004201"/>
    </source>
</evidence>
<evidence type="ECO:0000256" key="4">
    <source>
        <dbReference type="ARBA" id="ARBA00022490"/>
    </source>
</evidence>
<evidence type="ECO:0000313" key="13">
    <source>
        <dbReference type="EMBL" id="GMM47956.1"/>
    </source>
</evidence>
<keyword evidence="6" id="KW-0479">Metal-binding</keyword>
<dbReference type="AlphaFoldDB" id="A0AAV5R8V0"/>
<feature type="region of interest" description="Disordered" evidence="11">
    <location>
        <begin position="482"/>
        <end position="542"/>
    </location>
</feature>
<keyword evidence="7" id="KW-0378">Hydrolase</keyword>